<dbReference type="AlphaFoldDB" id="A0A927BZC3"/>
<sequence length="410" mass="45356">MNRISDISNQFRLVVEAAPQAMIIVDDRGLMVYVNAQVEKQFGYHRDEMQQQSVDILIPEDVRGHHPQLREKYMRQSSTRAMGAGRDLYGQAKDGRKFPVEVGLNPLETPEGRFVIVSIIDISERKRQQAALEQQFQETQRALQRLKDTQAQLVQSERLASLGGLVAGVAHEVNTPLGIGVTAASFLSEQISKIDRAMQEGKLTKSSFGDFIKNARESADILSTNLRRAAELIQSFKKIAVDQSSEEHQQIEISKYIDEVLLSLKPKLKCTQLQLVVDCPDKIEVETVPGALSQILTNLVMNSLVHAYDEGEAGTIIIRAHKSEDGQVVLSYIDDGKGIPKAYLSKVFDPFFTTKRANGGSGLGLHIVFSLVHQVLGGTIEIESEEGKGAQFTITLPCLPPAEHEALGER</sequence>
<evidence type="ECO:0000259" key="12">
    <source>
        <dbReference type="PROSITE" id="PS50113"/>
    </source>
</evidence>
<dbReference type="PROSITE" id="PS50109">
    <property type="entry name" value="HIS_KIN"/>
    <property type="match status" value="1"/>
</dbReference>
<accession>A0A927BZC3</accession>
<dbReference type="SUPFAM" id="SSF55874">
    <property type="entry name" value="ATPase domain of HSP90 chaperone/DNA topoisomerase II/histidine kinase"/>
    <property type="match status" value="1"/>
</dbReference>
<dbReference type="PROSITE" id="PS50112">
    <property type="entry name" value="PAS"/>
    <property type="match status" value="1"/>
</dbReference>
<evidence type="ECO:0000313" key="14">
    <source>
        <dbReference type="Proteomes" id="UP000610558"/>
    </source>
</evidence>
<protein>
    <recommendedName>
        <fullName evidence="2">histidine kinase</fullName>
        <ecNumber evidence="2">2.7.13.3</ecNumber>
    </recommendedName>
</protein>
<evidence type="ECO:0000256" key="1">
    <source>
        <dbReference type="ARBA" id="ARBA00000085"/>
    </source>
</evidence>
<dbReference type="Gene3D" id="3.30.450.20">
    <property type="entry name" value="PAS domain"/>
    <property type="match status" value="1"/>
</dbReference>
<keyword evidence="3" id="KW-0597">Phosphoprotein</keyword>
<feature type="coiled-coil region" evidence="9">
    <location>
        <begin position="122"/>
        <end position="152"/>
    </location>
</feature>
<dbReference type="GO" id="GO:0000155">
    <property type="term" value="F:phosphorelay sensor kinase activity"/>
    <property type="evidence" value="ECO:0007669"/>
    <property type="project" value="InterPro"/>
</dbReference>
<keyword evidence="6 13" id="KW-0418">Kinase</keyword>
<dbReference type="EMBL" id="JACXLD010000002">
    <property type="protein sequence ID" value="MBD2858373.1"/>
    <property type="molecule type" value="Genomic_DNA"/>
</dbReference>
<dbReference type="Gene3D" id="1.10.287.130">
    <property type="match status" value="1"/>
</dbReference>
<dbReference type="PROSITE" id="PS50113">
    <property type="entry name" value="PAC"/>
    <property type="match status" value="1"/>
</dbReference>
<proteinExistence type="predicted"/>
<feature type="domain" description="PAS" evidence="11">
    <location>
        <begin position="7"/>
        <end position="76"/>
    </location>
</feature>
<evidence type="ECO:0000313" key="13">
    <source>
        <dbReference type="EMBL" id="MBD2858373.1"/>
    </source>
</evidence>
<comment type="catalytic activity">
    <reaction evidence="1">
        <text>ATP + protein L-histidine = ADP + protein N-phospho-L-histidine.</text>
        <dbReference type="EC" id="2.7.13.3"/>
    </reaction>
</comment>
<keyword evidence="9" id="KW-0175">Coiled coil</keyword>
<dbReference type="InterPro" id="IPR013767">
    <property type="entry name" value="PAS_fold"/>
</dbReference>
<evidence type="ECO:0000256" key="9">
    <source>
        <dbReference type="SAM" id="Coils"/>
    </source>
</evidence>
<evidence type="ECO:0000256" key="8">
    <source>
        <dbReference type="ARBA" id="ARBA00023012"/>
    </source>
</evidence>
<comment type="caution">
    <text evidence="13">The sequence shown here is derived from an EMBL/GenBank/DDBJ whole genome shotgun (WGS) entry which is preliminary data.</text>
</comment>
<dbReference type="PANTHER" id="PTHR43065">
    <property type="entry name" value="SENSOR HISTIDINE KINASE"/>
    <property type="match status" value="1"/>
</dbReference>
<dbReference type="InterPro" id="IPR005467">
    <property type="entry name" value="His_kinase_dom"/>
</dbReference>
<evidence type="ECO:0000256" key="7">
    <source>
        <dbReference type="ARBA" id="ARBA00022840"/>
    </source>
</evidence>
<dbReference type="PRINTS" id="PR00344">
    <property type="entry name" value="BCTRLSENSOR"/>
</dbReference>
<dbReference type="InterPro" id="IPR036890">
    <property type="entry name" value="HATPase_C_sf"/>
</dbReference>
<evidence type="ECO:0000256" key="3">
    <source>
        <dbReference type="ARBA" id="ARBA00022553"/>
    </source>
</evidence>
<evidence type="ECO:0000259" key="10">
    <source>
        <dbReference type="PROSITE" id="PS50109"/>
    </source>
</evidence>
<dbReference type="InterPro" id="IPR003661">
    <property type="entry name" value="HisK_dim/P_dom"/>
</dbReference>
<dbReference type="InterPro" id="IPR035965">
    <property type="entry name" value="PAS-like_dom_sf"/>
</dbReference>
<keyword evidence="14" id="KW-1185">Reference proteome</keyword>
<evidence type="ECO:0000256" key="5">
    <source>
        <dbReference type="ARBA" id="ARBA00022741"/>
    </source>
</evidence>
<dbReference type="EC" id="2.7.13.3" evidence="2"/>
<dbReference type="GO" id="GO:0005524">
    <property type="term" value="F:ATP binding"/>
    <property type="evidence" value="ECO:0007669"/>
    <property type="project" value="UniProtKB-KW"/>
</dbReference>
<dbReference type="InterPro" id="IPR000700">
    <property type="entry name" value="PAS-assoc_C"/>
</dbReference>
<dbReference type="SUPFAM" id="SSF55785">
    <property type="entry name" value="PYP-like sensor domain (PAS domain)"/>
    <property type="match status" value="1"/>
</dbReference>
<feature type="domain" description="PAC" evidence="12">
    <location>
        <begin position="82"/>
        <end position="134"/>
    </location>
</feature>
<feature type="domain" description="Histidine kinase" evidence="10">
    <location>
        <begin position="168"/>
        <end position="400"/>
    </location>
</feature>
<organism evidence="13 14">
    <name type="scientific">Spongiibacter pelagi</name>
    <dbReference type="NCBI Taxonomy" id="2760804"/>
    <lineage>
        <taxon>Bacteria</taxon>
        <taxon>Pseudomonadati</taxon>
        <taxon>Pseudomonadota</taxon>
        <taxon>Gammaproteobacteria</taxon>
        <taxon>Cellvibrionales</taxon>
        <taxon>Spongiibacteraceae</taxon>
        <taxon>Spongiibacter</taxon>
    </lineage>
</organism>
<evidence type="ECO:0000256" key="6">
    <source>
        <dbReference type="ARBA" id="ARBA00022777"/>
    </source>
</evidence>
<dbReference type="CDD" id="cd00082">
    <property type="entry name" value="HisKA"/>
    <property type="match status" value="1"/>
</dbReference>
<evidence type="ECO:0000259" key="11">
    <source>
        <dbReference type="PROSITE" id="PS50112"/>
    </source>
</evidence>
<dbReference type="Gene3D" id="3.30.565.10">
    <property type="entry name" value="Histidine kinase-like ATPase, C-terminal domain"/>
    <property type="match status" value="1"/>
</dbReference>
<dbReference type="PANTHER" id="PTHR43065:SF47">
    <property type="match status" value="1"/>
</dbReference>
<dbReference type="Pfam" id="PF00989">
    <property type="entry name" value="PAS"/>
    <property type="match status" value="1"/>
</dbReference>
<dbReference type="SMART" id="SM00387">
    <property type="entry name" value="HATPase_c"/>
    <property type="match status" value="1"/>
</dbReference>
<dbReference type="InterPro" id="IPR003594">
    <property type="entry name" value="HATPase_dom"/>
</dbReference>
<keyword evidence="8" id="KW-0902">Two-component regulatory system</keyword>
<keyword evidence="7" id="KW-0067">ATP-binding</keyword>
<name>A0A927BZC3_9GAMM</name>
<dbReference type="CDD" id="cd00130">
    <property type="entry name" value="PAS"/>
    <property type="match status" value="1"/>
</dbReference>
<dbReference type="Proteomes" id="UP000610558">
    <property type="component" value="Unassembled WGS sequence"/>
</dbReference>
<dbReference type="InterPro" id="IPR000014">
    <property type="entry name" value="PAS"/>
</dbReference>
<dbReference type="Pfam" id="PF02518">
    <property type="entry name" value="HATPase_c"/>
    <property type="match status" value="1"/>
</dbReference>
<dbReference type="CDD" id="cd00075">
    <property type="entry name" value="HATPase"/>
    <property type="match status" value="1"/>
</dbReference>
<dbReference type="NCBIfam" id="TIGR00229">
    <property type="entry name" value="sensory_box"/>
    <property type="match status" value="1"/>
</dbReference>
<reference evidence="13" key="1">
    <citation type="submission" date="2020-09" db="EMBL/GenBank/DDBJ databases">
        <authorList>
            <person name="Yoon J.-W."/>
        </authorList>
    </citation>
    <scope>NUCLEOTIDE SEQUENCE</scope>
    <source>
        <strain evidence="13">KMU-158</strain>
    </source>
</reference>
<dbReference type="SMART" id="SM00091">
    <property type="entry name" value="PAS"/>
    <property type="match status" value="1"/>
</dbReference>
<dbReference type="GO" id="GO:0006355">
    <property type="term" value="P:regulation of DNA-templated transcription"/>
    <property type="evidence" value="ECO:0007669"/>
    <property type="project" value="InterPro"/>
</dbReference>
<keyword evidence="4" id="KW-0808">Transferase</keyword>
<dbReference type="RefSeq" id="WP_190763142.1">
    <property type="nucleotide sequence ID" value="NZ_JACXLD010000002.1"/>
</dbReference>
<evidence type="ECO:0000256" key="2">
    <source>
        <dbReference type="ARBA" id="ARBA00012438"/>
    </source>
</evidence>
<evidence type="ECO:0000256" key="4">
    <source>
        <dbReference type="ARBA" id="ARBA00022679"/>
    </source>
</evidence>
<dbReference type="InterPro" id="IPR004358">
    <property type="entry name" value="Sig_transdc_His_kin-like_C"/>
</dbReference>
<gene>
    <name evidence="13" type="ORF">IB286_05065</name>
</gene>
<keyword evidence="5" id="KW-0547">Nucleotide-binding</keyword>